<accession>A0A9D3Q3C6</accession>
<dbReference type="PANTHER" id="PTHR16070:SF1">
    <property type="entry name" value="PROTEIN FAM222B"/>
    <property type="match status" value="1"/>
</dbReference>
<protein>
    <recommendedName>
        <fullName evidence="4">Family with sequence similarity 222 member B</fullName>
    </recommendedName>
</protein>
<feature type="region of interest" description="Disordered" evidence="1">
    <location>
        <begin position="126"/>
        <end position="173"/>
    </location>
</feature>
<dbReference type="EMBL" id="JAFDVH010000009">
    <property type="protein sequence ID" value="KAG7471265.1"/>
    <property type="molecule type" value="Genomic_DNA"/>
</dbReference>
<feature type="region of interest" description="Disordered" evidence="1">
    <location>
        <begin position="497"/>
        <end position="518"/>
    </location>
</feature>
<dbReference type="Proteomes" id="UP001046870">
    <property type="component" value="Chromosome 9"/>
</dbReference>
<dbReference type="Pfam" id="PF15258">
    <property type="entry name" value="FAM222A"/>
    <property type="match status" value="1"/>
</dbReference>
<proteinExistence type="predicted"/>
<evidence type="ECO:0000256" key="1">
    <source>
        <dbReference type="SAM" id="MobiDB-lite"/>
    </source>
</evidence>
<name>A0A9D3Q3C6_MEGAT</name>
<dbReference type="AlphaFoldDB" id="A0A9D3Q3C6"/>
<gene>
    <name evidence="2" type="ORF">MATL_G00122820</name>
</gene>
<dbReference type="PANTHER" id="PTHR16070">
    <property type="entry name" value="PROTEIN FAM222A-RELATED"/>
    <property type="match status" value="1"/>
</dbReference>
<feature type="region of interest" description="Disordered" evidence="1">
    <location>
        <begin position="346"/>
        <end position="368"/>
    </location>
</feature>
<comment type="caution">
    <text evidence="2">The sequence shown here is derived from an EMBL/GenBank/DDBJ whole genome shotgun (WGS) entry which is preliminary data.</text>
</comment>
<evidence type="ECO:0000313" key="3">
    <source>
        <dbReference type="Proteomes" id="UP001046870"/>
    </source>
</evidence>
<reference evidence="2" key="1">
    <citation type="submission" date="2021-01" db="EMBL/GenBank/DDBJ databases">
        <authorList>
            <person name="Zahm M."/>
            <person name="Roques C."/>
            <person name="Cabau C."/>
            <person name="Klopp C."/>
            <person name="Donnadieu C."/>
            <person name="Jouanno E."/>
            <person name="Lampietro C."/>
            <person name="Louis A."/>
            <person name="Herpin A."/>
            <person name="Echchiki A."/>
            <person name="Berthelot C."/>
            <person name="Parey E."/>
            <person name="Roest-Crollius H."/>
            <person name="Braasch I."/>
            <person name="Postlethwait J."/>
            <person name="Bobe J."/>
            <person name="Montfort J."/>
            <person name="Bouchez O."/>
            <person name="Begum T."/>
            <person name="Mejri S."/>
            <person name="Adams A."/>
            <person name="Chen W.-J."/>
            <person name="Guiguen Y."/>
        </authorList>
    </citation>
    <scope>NUCLEOTIDE SEQUENCE</scope>
    <source>
        <strain evidence="2">YG-15Mar2019-1</strain>
        <tissue evidence="2">Brain</tissue>
    </source>
</reference>
<feature type="region of interest" description="Disordered" evidence="1">
    <location>
        <begin position="266"/>
        <end position="309"/>
    </location>
</feature>
<evidence type="ECO:0000313" key="2">
    <source>
        <dbReference type="EMBL" id="KAG7471265.1"/>
    </source>
</evidence>
<dbReference type="InterPro" id="IPR029340">
    <property type="entry name" value="FAM222"/>
</dbReference>
<organism evidence="2 3">
    <name type="scientific">Megalops atlanticus</name>
    <name type="common">Tarpon</name>
    <name type="synonym">Clupea gigantea</name>
    <dbReference type="NCBI Taxonomy" id="7932"/>
    <lineage>
        <taxon>Eukaryota</taxon>
        <taxon>Metazoa</taxon>
        <taxon>Chordata</taxon>
        <taxon>Craniata</taxon>
        <taxon>Vertebrata</taxon>
        <taxon>Euteleostomi</taxon>
        <taxon>Actinopterygii</taxon>
        <taxon>Neopterygii</taxon>
        <taxon>Teleostei</taxon>
        <taxon>Elopiformes</taxon>
        <taxon>Megalopidae</taxon>
        <taxon>Megalops</taxon>
    </lineage>
</organism>
<keyword evidence="3" id="KW-1185">Reference proteome</keyword>
<evidence type="ECO:0008006" key="4">
    <source>
        <dbReference type="Google" id="ProtNLM"/>
    </source>
</evidence>
<sequence length="518" mass="55104">MLACVPVAGDLSLQLLSHTQMNTGLQKWDTTQKMRSAQYPTPAELDAYAKKVANSPLTIKIFPNSVKVPQRKHIRRTVNGLDTSSHRYSPYPSQASAKAGLLAIVKVPLKGILKGFDGGRARLLPETQQQPGSQGLRHLPSMAQPPGLQHPQGLPPTQPLSHGPSMGPLPPNILLQQQQLPGLHGPRKMPDSDAPPNVTVSTSTIPLSMASTLHQNRPADLSSIVHQISQFCQPRPGISSTSVCEGQIANPSPINRNLLINASSRVSVQSHAPGPGPTPTALPSCALSSMDKPPAAAPPPGPGRIGVTRMPAYHNDIKQQQQQQLTQQPQQQRAWNQHHLGHLQHVPEGGHARKHPPREQPAGPGLPCKGVSYAQDACAGQPYGLKPPAEKPAPSPPVNGVPGTAPYANGHYFQPVWNGVLPTPNGDCSGSQDRAMPFHGGPPGGAIDCTPGTRYRAGAGSSGQTNMMQGVDYLGGDYQSCFREQNMGVMGKMARPAAVRAPEPGDSRNTHIQHPGYR</sequence>
<dbReference type="OrthoDB" id="8950865at2759"/>